<evidence type="ECO:0000313" key="2">
    <source>
        <dbReference type="Proteomes" id="UP000218385"/>
    </source>
</evidence>
<name>A0AB33EDD7_9PSED</name>
<reference evidence="1 2" key="1">
    <citation type="submission" date="2017-09" db="EMBL/GenBank/DDBJ databases">
        <title>Complete Genome sequence of Lysobacter capsici KNU-15.</title>
        <authorList>
            <person name="Kim M.-C."/>
            <person name="Yi H."/>
            <person name="Lee D.-W."/>
            <person name="Shin J.-H."/>
        </authorList>
    </citation>
    <scope>NUCLEOTIDE SEQUENCE [LARGE SCALE GENOMIC DNA]</scope>
    <source>
        <strain evidence="1 2">KNU-15</strain>
    </source>
</reference>
<dbReference type="RefSeq" id="WP_096480530.1">
    <property type="nucleotide sequence ID" value="NZ_CP023466.1"/>
</dbReference>
<organism evidence="1 2">
    <name type="scientific">Pseudomonas frederiksbergensis</name>
    <dbReference type="NCBI Taxonomy" id="104087"/>
    <lineage>
        <taxon>Bacteria</taxon>
        <taxon>Pseudomonadati</taxon>
        <taxon>Pseudomonadota</taxon>
        <taxon>Gammaproteobacteria</taxon>
        <taxon>Pseudomonadales</taxon>
        <taxon>Pseudomonadaceae</taxon>
        <taxon>Pseudomonas</taxon>
    </lineage>
</organism>
<dbReference type="InterPro" id="IPR023375">
    <property type="entry name" value="ADC_dom_sf"/>
</dbReference>
<dbReference type="Proteomes" id="UP000218385">
    <property type="component" value="Chromosome"/>
</dbReference>
<dbReference type="EMBL" id="CP023466">
    <property type="protein sequence ID" value="ATE78244.1"/>
    <property type="molecule type" value="Genomic_DNA"/>
</dbReference>
<dbReference type="Gene3D" id="2.40.400.10">
    <property type="entry name" value="Acetoacetate decarboxylase-like"/>
    <property type="match status" value="1"/>
</dbReference>
<protein>
    <recommendedName>
        <fullName evidence="3">Acetoacetate decarboxylase</fullName>
    </recommendedName>
</protein>
<dbReference type="InterPro" id="IPR010451">
    <property type="entry name" value="Acetoacetate_decarboxylase"/>
</dbReference>
<dbReference type="AlphaFoldDB" id="A0AB33EDD7"/>
<evidence type="ECO:0008006" key="3">
    <source>
        <dbReference type="Google" id="ProtNLM"/>
    </source>
</evidence>
<accession>A0AB33EDD7</accession>
<dbReference type="Pfam" id="PF06314">
    <property type="entry name" value="ADC"/>
    <property type="match status" value="1"/>
</dbReference>
<sequence length="254" mass="27496">MSNDLFGHADTIVLGQGVRADAVLDGDISFGSAQIYYSLFEFPVAQALALLPASVHPCIPGVVGVTFWNVVEGPLGPFEVALVGVACRTGIKPRHLIHAAFASTPQAVNWLRDHFGFPARLADVRLRESHDRILGSVVENGVNVLEVETQALLPIVGGNSFIKVSPPIAVVTGAEGPELQQFEASYDFKRVLRGVPRITVWQPNALNRPQLQVPTHVISGAHALVDFTVHPPRYRMSLNQAIEIVGVRKLEVPV</sequence>
<dbReference type="SUPFAM" id="SSF160104">
    <property type="entry name" value="Acetoacetate decarboxylase-like"/>
    <property type="match status" value="1"/>
</dbReference>
<dbReference type="GO" id="GO:0016829">
    <property type="term" value="F:lyase activity"/>
    <property type="evidence" value="ECO:0007669"/>
    <property type="project" value="InterPro"/>
</dbReference>
<proteinExistence type="predicted"/>
<gene>
    <name evidence="1" type="ORF">CNN82_18095</name>
</gene>
<evidence type="ECO:0000313" key="1">
    <source>
        <dbReference type="EMBL" id="ATE78244.1"/>
    </source>
</evidence>